<name>A0A9P4QNZ7_9PLEO</name>
<dbReference type="OrthoDB" id="2575228at2759"/>
<dbReference type="EMBL" id="ML996233">
    <property type="protein sequence ID" value="KAF2729845.1"/>
    <property type="molecule type" value="Genomic_DNA"/>
</dbReference>
<evidence type="ECO:0008006" key="4">
    <source>
        <dbReference type="Google" id="ProtNLM"/>
    </source>
</evidence>
<feature type="compositionally biased region" description="Low complexity" evidence="1">
    <location>
        <begin position="415"/>
        <end position="430"/>
    </location>
</feature>
<comment type="caution">
    <text evidence="2">The sequence shown here is derived from an EMBL/GenBank/DDBJ whole genome shotgun (WGS) entry which is preliminary data.</text>
</comment>
<feature type="compositionally biased region" description="Polar residues" evidence="1">
    <location>
        <begin position="128"/>
        <end position="138"/>
    </location>
</feature>
<reference evidence="2" key="1">
    <citation type="journal article" date="2020" name="Stud. Mycol.">
        <title>101 Dothideomycetes genomes: a test case for predicting lifestyles and emergence of pathogens.</title>
        <authorList>
            <person name="Haridas S."/>
            <person name="Albert R."/>
            <person name="Binder M."/>
            <person name="Bloem J."/>
            <person name="Labutti K."/>
            <person name="Salamov A."/>
            <person name="Andreopoulos B."/>
            <person name="Baker S."/>
            <person name="Barry K."/>
            <person name="Bills G."/>
            <person name="Bluhm B."/>
            <person name="Cannon C."/>
            <person name="Castanera R."/>
            <person name="Culley D."/>
            <person name="Daum C."/>
            <person name="Ezra D."/>
            <person name="Gonzalez J."/>
            <person name="Henrissat B."/>
            <person name="Kuo A."/>
            <person name="Liang C."/>
            <person name="Lipzen A."/>
            <person name="Lutzoni F."/>
            <person name="Magnuson J."/>
            <person name="Mondo S."/>
            <person name="Nolan M."/>
            <person name="Ohm R."/>
            <person name="Pangilinan J."/>
            <person name="Park H.-J."/>
            <person name="Ramirez L."/>
            <person name="Alfaro M."/>
            <person name="Sun H."/>
            <person name="Tritt A."/>
            <person name="Yoshinaga Y."/>
            <person name="Zwiers L.-H."/>
            <person name="Turgeon B."/>
            <person name="Goodwin S."/>
            <person name="Spatafora J."/>
            <person name="Crous P."/>
            <person name="Grigoriev I."/>
        </authorList>
    </citation>
    <scope>NUCLEOTIDE SEQUENCE</scope>
    <source>
        <strain evidence="2">CBS 125425</strain>
    </source>
</reference>
<protein>
    <recommendedName>
        <fullName evidence="4">Developmental regulatory protein wetA</fullName>
    </recommendedName>
</protein>
<keyword evidence="3" id="KW-1185">Reference proteome</keyword>
<feature type="compositionally biased region" description="Polar residues" evidence="1">
    <location>
        <begin position="328"/>
        <end position="345"/>
    </location>
</feature>
<feature type="region of interest" description="Disordered" evidence="1">
    <location>
        <begin position="316"/>
        <end position="351"/>
    </location>
</feature>
<sequence length="531" mass="57243">IPMRSASDKEIEVLDLDDLFNQYVETDQLQNFSDTVELSSSDDLDHLFELPPSNESEAVGTSPIPNWDAEESAWHKALPNLEQNPASPALPSASFSVYPESRGKASYSDPELFDFDALFDTNKAVSRLSLSTPSSPKPHSSRTTRKAAYNTNHSTRKVIHKSAKKSTLSSKMMRPSPYQAGIQDIWTRKMDTAGDSFNLQMPQAMIVNSPQVTPKIEQNEHSDGFQPYAIAFPNDSSAPDMYTSNYQLTPLSSPALDMNSRGGTANAFQFSNDNMATAYTSHINNAALSASQTPPSSRLSMGATWGPDTPASLDFSPFSASPDFSSPNTGQTQSWWGNGTASQPYATPATSRSTSATMSLSVAGLGISCDTASFAPFVDDSASSRHTDSLVAPSSYDPTSLFVPPYPLHHHHASTHPPSSRSPSLSPTSRPQHHHRRPRPNPPPSLQTTPSSHRRKSSNSSTTSHRGAGGTGVDFVNFTPDDSRKILTGVAPSGSSKTKARREREAADKRRKLSQAAVKAIVEAGGDLGTL</sequence>
<feature type="region of interest" description="Disordered" evidence="1">
    <location>
        <begin position="407"/>
        <end position="513"/>
    </location>
</feature>
<proteinExistence type="predicted"/>
<feature type="non-terminal residue" evidence="2">
    <location>
        <position position="1"/>
    </location>
</feature>
<gene>
    <name evidence="2" type="ORF">EJ04DRAFT_412130</name>
</gene>
<evidence type="ECO:0000313" key="2">
    <source>
        <dbReference type="EMBL" id="KAF2729845.1"/>
    </source>
</evidence>
<dbReference type="AlphaFoldDB" id="A0A9P4QNZ7"/>
<dbReference type="Proteomes" id="UP000799444">
    <property type="component" value="Unassembled WGS sequence"/>
</dbReference>
<feature type="non-terminal residue" evidence="2">
    <location>
        <position position="531"/>
    </location>
</feature>
<accession>A0A9P4QNZ7</accession>
<evidence type="ECO:0000313" key="3">
    <source>
        <dbReference type="Proteomes" id="UP000799444"/>
    </source>
</evidence>
<organism evidence="2 3">
    <name type="scientific">Polyplosphaeria fusca</name>
    <dbReference type="NCBI Taxonomy" id="682080"/>
    <lineage>
        <taxon>Eukaryota</taxon>
        <taxon>Fungi</taxon>
        <taxon>Dikarya</taxon>
        <taxon>Ascomycota</taxon>
        <taxon>Pezizomycotina</taxon>
        <taxon>Dothideomycetes</taxon>
        <taxon>Pleosporomycetidae</taxon>
        <taxon>Pleosporales</taxon>
        <taxon>Tetraplosphaeriaceae</taxon>
        <taxon>Polyplosphaeria</taxon>
    </lineage>
</organism>
<feature type="region of interest" description="Disordered" evidence="1">
    <location>
        <begin position="127"/>
        <end position="148"/>
    </location>
</feature>
<feature type="compositionally biased region" description="Low complexity" evidence="1">
    <location>
        <begin position="316"/>
        <end position="327"/>
    </location>
</feature>
<evidence type="ECO:0000256" key="1">
    <source>
        <dbReference type="SAM" id="MobiDB-lite"/>
    </source>
</evidence>